<dbReference type="Proteomes" id="UP000037288">
    <property type="component" value="Unassembled WGS sequence"/>
</dbReference>
<gene>
    <name evidence="1" type="ORF">AC230_06385</name>
</gene>
<proteinExistence type="predicted"/>
<evidence type="ECO:0000313" key="2">
    <source>
        <dbReference type="Proteomes" id="UP000037288"/>
    </source>
</evidence>
<evidence type="ECO:0000313" key="1">
    <source>
        <dbReference type="EMBL" id="KNB54138.1"/>
    </source>
</evidence>
<comment type="caution">
    <text evidence="1">The sequence shown here is derived from an EMBL/GenBank/DDBJ whole genome shotgun (WGS) entry which is preliminary data.</text>
</comment>
<sequence length="117" mass="12405">MPLLSISFDSTVLARLADADGDETVHITLTPGTGAVVAPPPVVPHGALAGLMRAGLLHPGAVLTFDRCRADRFSRAVVTPDGRLAEAATGRPVDGWTLWRLSDGRTLDDLRRGRRAV</sequence>
<keyword evidence="2" id="KW-1185">Reference proteome</keyword>
<dbReference type="PATRIC" id="fig|1678637.3.peg.1386"/>
<dbReference type="EMBL" id="LFXA01000002">
    <property type="protein sequence ID" value="KNB54138.1"/>
    <property type="molecule type" value="Genomic_DNA"/>
</dbReference>
<reference evidence="2" key="1">
    <citation type="submission" date="2015-07" db="EMBL/GenBank/DDBJ databases">
        <title>Draft genome sequence of Streptomyces sp. CMAA 1322, a bacterium isolated from Caatinga biome, from dry forest semiarid of Brazil.</title>
        <authorList>
            <person name="Santos S.N."/>
            <person name="Gacesa R."/>
            <person name="Taketani R.G."/>
            <person name="Long P.F."/>
            <person name="Melo I.S."/>
        </authorList>
    </citation>
    <scope>NUCLEOTIDE SEQUENCE [LARGE SCALE GENOMIC DNA]</scope>
    <source>
        <strain evidence="2">CMAA 1322</strain>
    </source>
</reference>
<organism evidence="1 2">
    <name type="scientific">Streptomyces caatingaensis</name>
    <dbReference type="NCBI Taxonomy" id="1678637"/>
    <lineage>
        <taxon>Bacteria</taxon>
        <taxon>Bacillati</taxon>
        <taxon>Actinomycetota</taxon>
        <taxon>Actinomycetes</taxon>
        <taxon>Kitasatosporales</taxon>
        <taxon>Streptomycetaceae</taxon>
        <taxon>Streptomyces</taxon>
    </lineage>
</organism>
<dbReference type="AlphaFoldDB" id="A0A0K9XLL3"/>
<dbReference type="OrthoDB" id="9798761at2"/>
<name>A0A0K9XLL3_9ACTN</name>
<dbReference type="STRING" id="1678637.AC230_06385"/>
<accession>A0A0K9XLL3</accession>
<evidence type="ECO:0008006" key="3">
    <source>
        <dbReference type="Google" id="ProtNLM"/>
    </source>
</evidence>
<protein>
    <recommendedName>
        <fullName evidence="3">RAMA domain-containing protein</fullName>
    </recommendedName>
</protein>
<dbReference type="RefSeq" id="WP_049714886.1">
    <property type="nucleotide sequence ID" value="NZ_LFXA01000002.1"/>
</dbReference>